<dbReference type="AlphaFoldDB" id="A0A140NQ40"/>
<sequence>MLRIPVKPREDLVRITQDYGFDFHIIDNEIYWDESHAYCFTLAQIESGIEDPTEELHQMCLEVVNSAINDERILEALAIPELYWDAIANSWRNNKSSLYGRMDFSWNGYQPAKLLEYNADTPTSLYESAFFQWQWLSDMTDRGMLPANADQFNSIQEKLIQRFLLWRNEHPFYFCCCEGSIEDRGTVLYLEDCARQAGLQTQFIYVEDIGLGLGGVFTDLQDQIIHQGFKLYPYEWMFQDDYGPVLRSERTEWVEPLWKSILSNKGLLPLLWRFFPNHPNLLPAYFADEQSDIVGKLKQDMGKAWQGFTTKPLFSREGANVSLFFNNEQEVITQELGMYAHEPRIYQASAFLPKFGNDYTLIGSWVVGDAPAGIGIREDNSLITKDTSRFVPHYIMNE</sequence>
<dbReference type="SUPFAM" id="SSF56059">
    <property type="entry name" value="Glutathione synthetase ATP-binding domain-like"/>
    <property type="match status" value="1"/>
</dbReference>
<dbReference type="GO" id="GO:0046872">
    <property type="term" value="F:metal ion binding"/>
    <property type="evidence" value="ECO:0007669"/>
    <property type="project" value="UniProtKB-KW"/>
</dbReference>
<feature type="domain" description="Glutathionylspermidine synthase pre-ATP-grasp-like" evidence="6">
    <location>
        <begin position="16"/>
        <end position="395"/>
    </location>
</feature>
<reference evidence="7 8" key="1">
    <citation type="journal article" date="2012" name="J. Bacteriol.">
        <title>Complete Genome Sequence of Providencia stuartii Clinical Isolate MRSN 2154.</title>
        <authorList>
            <person name="Clifford R.J."/>
            <person name="Hang J."/>
            <person name="Riley M.C."/>
            <person name="Onmus-Leone F."/>
            <person name="Kuschner R.A."/>
            <person name="Lesho E.P."/>
            <person name="Waterman P.E."/>
        </authorList>
    </citation>
    <scope>NUCLEOTIDE SEQUENCE [LARGE SCALE GENOMIC DNA]</scope>
    <source>
        <strain evidence="7 8">MRSN 2154</strain>
    </source>
</reference>
<evidence type="ECO:0000256" key="1">
    <source>
        <dbReference type="ARBA" id="ARBA00022598"/>
    </source>
</evidence>
<dbReference type="PATRIC" id="fig|1157951.4.peg.2462"/>
<dbReference type="InterPro" id="IPR005494">
    <property type="entry name" value="GSPS_pre-ATP-grasp-like_dom"/>
</dbReference>
<evidence type="ECO:0000256" key="4">
    <source>
        <dbReference type="ARBA" id="ARBA00022840"/>
    </source>
</evidence>
<evidence type="ECO:0000256" key="3">
    <source>
        <dbReference type="ARBA" id="ARBA00022741"/>
    </source>
</evidence>
<gene>
    <name evidence="7" type="ordered locus">S70_12245</name>
</gene>
<evidence type="ECO:0000313" key="8">
    <source>
        <dbReference type="Proteomes" id="UP000005012"/>
    </source>
</evidence>
<evidence type="ECO:0000256" key="5">
    <source>
        <dbReference type="ARBA" id="ARBA00022842"/>
    </source>
</evidence>
<dbReference type="RefSeq" id="WP_004915847.1">
    <property type="nucleotide sequence ID" value="NC_017731.1"/>
</dbReference>
<reference evidence="8" key="2">
    <citation type="submission" date="2012-04" db="EMBL/GenBank/DDBJ databases">
        <title>Complete genome sequence of Providencia stuartii clinical isolate MRSN 2154.</title>
        <authorList>
            <person name="Clifford R.J."/>
            <person name="Hang J."/>
            <person name="Riley M.C."/>
            <person name="Onmus-Leone F."/>
            <person name="Kuschner R.A."/>
            <person name="Lesho E.P."/>
            <person name="Waterman P.E."/>
        </authorList>
    </citation>
    <scope>NUCLEOTIDE SEQUENCE [LARGE SCALE GENOMIC DNA]</scope>
    <source>
        <strain evidence="8">MRSN 2154</strain>
    </source>
</reference>
<keyword evidence="5" id="KW-0460">Magnesium</keyword>
<dbReference type="KEGG" id="psi:S70_12245"/>
<proteinExistence type="predicted"/>
<dbReference type="Pfam" id="PF03738">
    <property type="entry name" value="GSP_synth"/>
    <property type="match status" value="1"/>
</dbReference>
<evidence type="ECO:0000259" key="6">
    <source>
        <dbReference type="Pfam" id="PF03738"/>
    </source>
</evidence>
<dbReference type="OrthoDB" id="9765517at2"/>
<dbReference type="InterPro" id="IPR016185">
    <property type="entry name" value="PreATP-grasp_dom_sf"/>
</dbReference>
<keyword evidence="4" id="KW-0067">ATP-binding</keyword>
<dbReference type="GO" id="GO:0005524">
    <property type="term" value="F:ATP binding"/>
    <property type="evidence" value="ECO:0007669"/>
    <property type="project" value="UniProtKB-KW"/>
</dbReference>
<dbReference type="Proteomes" id="UP000005012">
    <property type="component" value="Chromosome"/>
</dbReference>
<keyword evidence="3" id="KW-0547">Nucleotide-binding</keyword>
<organism evidence="7 8">
    <name type="scientific">Providencia stuartii (strain MRSN 2154)</name>
    <dbReference type="NCBI Taxonomy" id="1157951"/>
    <lineage>
        <taxon>Bacteria</taxon>
        <taxon>Pseudomonadati</taxon>
        <taxon>Pseudomonadota</taxon>
        <taxon>Gammaproteobacteria</taxon>
        <taxon>Enterobacterales</taxon>
        <taxon>Morganellaceae</taxon>
        <taxon>Providencia</taxon>
    </lineage>
</organism>
<keyword evidence="1" id="KW-0436">Ligase</keyword>
<protein>
    <recommendedName>
        <fullName evidence="6">Glutathionylspermidine synthase pre-ATP-grasp-like domain-containing protein</fullName>
    </recommendedName>
</protein>
<dbReference type="GeneID" id="93520950"/>
<evidence type="ECO:0000313" key="7">
    <source>
        <dbReference type="EMBL" id="AFH94296.1"/>
    </source>
</evidence>
<dbReference type="HOGENOM" id="CLU_059175_0_0_6"/>
<name>A0A140NQ40_PROSM</name>
<dbReference type="Gene3D" id="3.30.1490.330">
    <property type="match status" value="1"/>
</dbReference>
<dbReference type="GO" id="GO:0016874">
    <property type="term" value="F:ligase activity"/>
    <property type="evidence" value="ECO:0007669"/>
    <property type="project" value="UniProtKB-KW"/>
</dbReference>
<evidence type="ECO:0000256" key="2">
    <source>
        <dbReference type="ARBA" id="ARBA00022723"/>
    </source>
</evidence>
<dbReference type="SUPFAM" id="SSF52440">
    <property type="entry name" value="PreATP-grasp domain"/>
    <property type="match status" value="1"/>
</dbReference>
<dbReference type="EMBL" id="CP003488">
    <property type="protein sequence ID" value="AFH94296.1"/>
    <property type="molecule type" value="Genomic_DNA"/>
</dbReference>
<accession>A0A140NQ40</accession>
<keyword evidence="2" id="KW-0479">Metal-binding</keyword>